<dbReference type="Proteomes" id="UP000186922">
    <property type="component" value="Unassembled WGS sequence"/>
</dbReference>
<keyword evidence="6" id="KW-0687">Ribonucleoprotein</keyword>
<dbReference type="GO" id="GO:0003735">
    <property type="term" value="F:structural constituent of ribosome"/>
    <property type="evidence" value="ECO:0007669"/>
    <property type="project" value="InterPro"/>
</dbReference>
<protein>
    <recommendedName>
        <fullName evidence="7">Small ribosomal subunit protein uS12m</fullName>
    </recommendedName>
</protein>
<comment type="caution">
    <text evidence="8">The sequence shown here is derived from an EMBL/GenBank/DDBJ whole genome shotgun (WGS) entry which is preliminary data.</text>
</comment>
<evidence type="ECO:0000256" key="4">
    <source>
        <dbReference type="ARBA" id="ARBA00022980"/>
    </source>
</evidence>
<sequence length="189" mass="21289">MFSFGRFCQSVVNRCIAQAQPAQVRTYNQYPKRYWLHDKPAAQVAAIPEKKPFELVPSPFNPPTRPDARAILAQYYADYRCLTKLHLGLPPIRRGWRFPLVGKPQCKAVVLKTMIKKPKKPNSANRRCVRVRLSTGKEATAHVPGEGHNLQEHSVVLVQNGRTQDLIGVKLKVVRGKLDCAPVKKKTAS</sequence>
<evidence type="ECO:0000256" key="1">
    <source>
        <dbReference type="ARBA" id="ARBA00004173"/>
    </source>
</evidence>
<dbReference type="GO" id="GO:0006412">
    <property type="term" value="P:translation"/>
    <property type="evidence" value="ECO:0007669"/>
    <property type="project" value="InterPro"/>
</dbReference>
<keyword evidence="4" id="KW-0689">Ribosomal protein</keyword>
<dbReference type="GO" id="GO:0015935">
    <property type="term" value="C:small ribosomal subunit"/>
    <property type="evidence" value="ECO:0007669"/>
    <property type="project" value="InterPro"/>
</dbReference>
<dbReference type="SUPFAM" id="SSF50249">
    <property type="entry name" value="Nucleic acid-binding proteins"/>
    <property type="match status" value="1"/>
</dbReference>
<dbReference type="CDD" id="cd03368">
    <property type="entry name" value="Ribosomal_S12"/>
    <property type="match status" value="1"/>
</dbReference>
<evidence type="ECO:0000256" key="5">
    <source>
        <dbReference type="ARBA" id="ARBA00023128"/>
    </source>
</evidence>
<dbReference type="PANTHER" id="PTHR11652">
    <property type="entry name" value="30S RIBOSOMAL PROTEIN S12 FAMILY MEMBER"/>
    <property type="match status" value="1"/>
</dbReference>
<dbReference type="InterPro" id="IPR012340">
    <property type="entry name" value="NA-bd_OB-fold"/>
</dbReference>
<keyword evidence="3" id="KW-0809">Transit peptide</keyword>
<organism evidence="8 9">
    <name type="scientific">Ramazzottius varieornatus</name>
    <name type="common">Water bear</name>
    <name type="synonym">Tardigrade</name>
    <dbReference type="NCBI Taxonomy" id="947166"/>
    <lineage>
        <taxon>Eukaryota</taxon>
        <taxon>Metazoa</taxon>
        <taxon>Ecdysozoa</taxon>
        <taxon>Tardigrada</taxon>
        <taxon>Eutardigrada</taxon>
        <taxon>Parachela</taxon>
        <taxon>Hypsibioidea</taxon>
        <taxon>Ramazzottiidae</taxon>
        <taxon>Ramazzottius</taxon>
    </lineage>
</organism>
<reference evidence="8 9" key="1">
    <citation type="journal article" date="2016" name="Nat. Commun.">
        <title>Extremotolerant tardigrade genome and improved radiotolerance of human cultured cells by tardigrade-unique protein.</title>
        <authorList>
            <person name="Hashimoto T."/>
            <person name="Horikawa D.D."/>
            <person name="Saito Y."/>
            <person name="Kuwahara H."/>
            <person name="Kozuka-Hata H."/>
            <person name="Shin-I T."/>
            <person name="Minakuchi Y."/>
            <person name="Ohishi K."/>
            <person name="Motoyama A."/>
            <person name="Aizu T."/>
            <person name="Enomoto A."/>
            <person name="Kondo K."/>
            <person name="Tanaka S."/>
            <person name="Hara Y."/>
            <person name="Koshikawa S."/>
            <person name="Sagara H."/>
            <person name="Miura T."/>
            <person name="Yokobori S."/>
            <person name="Miyagawa K."/>
            <person name="Suzuki Y."/>
            <person name="Kubo T."/>
            <person name="Oyama M."/>
            <person name="Kohara Y."/>
            <person name="Fujiyama A."/>
            <person name="Arakawa K."/>
            <person name="Katayama T."/>
            <person name="Toyoda A."/>
            <person name="Kunieda T."/>
        </authorList>
    </citation>
    <scope>NUCLEOTIDE SEQUENCE [LARGE SCALE GENOMIC DNA]</scope>
    <source>
        <strain evidence="8 9">YOKOZUNA-1</strain>
    </source>
</reference>
<evidence type="ECO:0000256" key="7">
    <source>
        <dbReference type="ARBA" id="ARBA00035248"/>
    </source>
</evidence>
<evidence type="ECO:0000256" key="2">
    <source>
        <dbReference type="ARBA" id="ARBA00005657"/>
    </source>
</evidence>
<dbReference type="GO" id="GO:0005739">
    <property type="term" value="C:mitochondrion"/>
    <property type="evidence" value="ECO:0007669"/>
    <property type="project" value="UniProtKB-SubCell"/>
</dbReference>
<dbReference type="InterPro" id="IPR006032">
    <property type="entry name" value="Ribosomal_uS12"/>
</dbReference>
<proteinExistence type="inferred from homology"/>
<dbReference type="OrthoDB" id="361013at2759"/>
<dbReference type="PRINTS" id="PR01034">
    <property type="entry name" value="RIBOSOMALS12"/>
</dbReference>
<gene>
    <name evidence="8" type="primary">RvY_17098-1</name>
    <name evidence="8" type="synonym">RvY_17098.1</name>
    <name evidence="8" type="ORF">RvY_17098</name>
</gene>
<dbReference type="PROSITE" id="PS00055">
    <property type="entry name" value="RIBOSOMAL_S12"/>
    <property type="match status" value="1"/>
</dbReference>
<evidence type="ECO:0000256" key="3">
    <source>
        <dbReference type="ARBA" id="ARBA00022946"/>
    </source>
</evidence>
<dbReference type="STRING" id="947166.A0A1D1W0X4"/>
<accession>A0A1D1W0X4</accession>
<evidence type="ECO:0000313" key="9">
    <source>
        <dbReference type="Proteomes" id="UP000186922"/>
    </source>
</evidence>
<evidence type="ECO:0000256" key="6">
    <source>
        <dbReference type="ARBA" id="ARBA00023274"/>
    </source>
</evidence>
<comment type="subcellular location">
    <subcellularLocation>
        <location evidence="1">Mitochondrion</location>
    </subcellularLocation>
</comment>
<keyword evidence="5" id="KW-0496">Mitochondrion</keyword>
<comment type="similarity">
    <text evidence="2">Belongs to the universal ribosomal protein uS12 family.</text>
</comment>
<keyword evidence="9" id="KW-1185">Reference proteome</keyword>
<dbReference type="FunFam" id="2.40.50.140:FF:000115">
    <property type="entry name" value="28S ribosomal protein S12, mitochondrial"/>
    <property type="match status" value="1"/>
</dbReference>
<dbReference type="Gene3D" id="2.40.50.140">
    <property type="entry name" value="Nucleic acid-binding proteins"/>
    <property type="match status" value="1"/>
</dbReference>
<dbReference type="AlphaFoldDB" id="A0A1D1W0X4"/>
<dbReference type="EMBL" id="BDGG01000014">
    <property type="protein sequence ID" value="GAV07232.1"/>
    <property type="molecule type" value="Genomic_DNA"/>
</dbReference>
<dbReference type="Pfam" id="PF00164">
    <property type="entry name" value="Ribosom_S12_S23"/>
    <property type="match status" value="1"/>
</dbReference>
<name>A0A1D1W0X4_RAMVA</name>
<dbReference type="InterPro" id="IPR005679">
    <property type="entry name" value="Ribosomal_uS12_bac"/>
</dbReference>
<evidence type="ECO:0000313" key="8">
    <source>
        <dbReference type="EMBL" id="GAV07232.1"/>
    </source>
</evidence>